<evidence type="ECO:0000256" key="2">
    <source>
        <dbReference type="ARBA" id="ARBA00009463"/>
    </source>
</evidence>
<dbReference type="EMBL" id="NOWF01000007">
    <property type="protein sequence ID" value="OYD07067.1"/>
    <property type="molecule type" value="Genomic_DNA"/>
</dbReference>
<dbReference type="Gene3D" id="3.40.50.720">
    <property type="entry name" value="NAD(P)-binding Rossmann-like Domain"/>
    <property type="match status" value="1"/>
</dbReference>
<keyword evidence="5" id="KW-1185">Reference proteome</keyword>
<feature type="domain" description="3-hydroxyacyl-CoA dehydrogenase C-terminal" evidence="3">
    <location>
        <begin position="180"/>
        <end position="276"/>
    </location>
</feature>
<comment type="pathway">
    <text evidence="1">Lipid metabolism; butanoate metabolism.</text>
</comment>
<dbReference type="AlphaFoldDB" id="A0A235B594"/>
<dbReference type="PANTHER" id="PTHR48075">
    <property type="entry name" value="3-HYDROXYACYL-COA DEHYDROGENASE FAMILY PROTEIN"/>
    <property type="match status" value="1"/>
</dbReference>
<dbReference type="Gene3D" id="1.10.1040.10">
    <property type="entry name" value="N-(1-d-carboxylethyl)-l-norvaline Dehydrogenase, domain 2"/>
    <property type="match status" value="1"/>
</dbReference>
<dbReference type="GO" id="GO:0006631">
    <property type="term" value="P:fatty acid metabolic process"/>
    <property type="evidence" value="ECO:0007669"/>
    <property type="project" value="InterPro"/>
</dbReference>
<dbReference type="InterPro" id="IPR008927">
    <property type="entry name" value="6-PGluconate_DH-like_C_sf"/>
</dbReference>
<evidence type="ECO:0000259" key="3">
    <source>
        <dbReference type="Pfam" id="PF00725"/>
    </source>
</evidence>
<proteinExistence type="inferred from homology"/>
<dbReference type="InterPro" id="IPR013328">
    <property type="entry name" value="6PGD_dom2"/>
</dbReference>
<organism evidence="4 5">
    <name type="scientific">Paludifilum halophilum</name>
    <dbReference type="NCBI Taxonomy" id="1642702"/>
    <lineage>
        <taxon>Bacteria</taxon>
        <taxon>Bacillati</taxon>
        <taxon>Bacillota</taxon>
        <taxon>Bacilli</taxon>
        <taxon>Bacillales</taxon>
        <taxon>Thermoactinomycetaceae</taxon>
        <taxon>Paludifilum</taxon>
    </lineage>
</organism>
<reference evidence="4 5" key="1">
    <citation type="submission" date="2017-07" db="EMBL/GenBank/DDBJ databases">
        <title>The genome sequence of Paludifilum halophilum highlights mechanisms for microbial adaptation to high salt environemnts.</title>
        <authorList>
            <person name="Belbahri L."/>
        </authorList>
    </citation>
    <scope>NUCLEOTIDE SEQUENCE [LARGE SCALE GENOMIC DNA]</scope>
    <source>
        <strain evidence="4 5">DSM 102817</strain>
    </source>
</reference>
<evidence type="ECO:0000256" key="1">
    <source>
        <dbReference type="ARBA" id="ARBA00005086"/>
    </source>
</evidence>
<dbReference type="SUPFAM" id="SSF48179">
    <property type="entry name" value="6-phosphogluconate dehydrogenase C-terminal domain-like"/>
    <property type="match status" value="1"/>
</dbReference>
<name>A0A235B594_9BACL</name>
<gene>
    <name evidence="4" type="ORF">CHM34_11715</name>
</gene>
<dbReference type="PANTHER" id="PTHR48075:SF5">
    <property type="entry name" value="3-HYDROXYBUTYRYL-COA DEHYDROGENASE"/>
    <property type="match status" value="1"/>
</dbReference>
<evidence type="ECO:0000313" key="5">
    <source>
        <dbReference type="Proteomes" id="UP000215459"/>
    </source>
</evidence>
<evidence type="ECO:0000313" key="4">
    <source>
        <dbReference type="EMBL" id="OYD07067.1"/>
    </source>
</evidence>
<dbReference type="GO" id="GO:0016616">
    <property type="term" value="F:oxidoreductase activity, acting on the CH-OH group of donors, NAD or NADP as acceptor"/>
    <property type="evidence" value="ECO:0007669"/>
    <property type="project" value="InterPro"/>
</dbReference>
<dbReference type="Pfam" id="PF00725">
    <property type="entry name" value="3HCDH"/>
    <property type="match status" value="1"/>
</dbReference>
<accession>A0A235B594</accession>
<dbReference type="InterPro" id="IPR006108">
    <property type="entry name" value="3HC_DH_C"/>
</dbReference>
<dbReference type="Proteomes" id="UP000215459">
    <property type="component" value="Unassembled WGS sequence"/>
</dbReference>
<protein>
    <recommendedName>
        <fullName evidence="3">3-hydroxyacyl-CoA dehydrogenase C-terminal domain-containing protein</fullName>
    </recommendedName>
</protein>
<sequence length="277" mass="30958">MTDFSRNPASALIRTSGRWWRAALWDAKREGGITDMADKVLLVGDGPLAEETAAFFREKKVEVWSLEQAREKAVPDIAAVIDGVSGPADWKKEGLRQAEALVFEQVPIFTSALYTCAAQAASWLNHPQRVAGFSPLCLREMKTVEISRPLQAEEDSGWTARLACWERWGKSVEVVGDEPGLVFPRTLALMVNESAYVLTEKAASAKDIDTAMKKGTNHPRGPLEWADRIGVDQVGWILKGLFEELGEDRYRPAPLIRKMIYANRLGRSTGRGFHRYR</sequence>
<comment type="caution">
    <text evidence="4">The sequence shown here is derived from an EMBL/GenBank/DDBJ whole genome shotgun (WGS) entry which is preliminary data.</text>
</comment>
<comment type="similarity">
    <text evidence="2">Belongs to the 3-hydroxyacyl-CoA dehydrogenase family.</text>
</comment>